<keyword evidence="2" id="KW-1003">Cell membrane</keyword>
<keyword evidence="5 6" id="KW-0472">Membrane</keyword>
<gene>
    <name evidence="7" type="ORF">LCGC14_0966230</name>
</gene>
<evidence type="ECO:0000256" key="6">
    <source>
        <dbReference type="SAM" id="Phobius"/>
    </source>
</evidence>
<organism evidence="7">
    <name type="scientific">marine sediment metagenome</name>
    <dbReference type="NCBI Taxonomy" id="412755"/>
    <lineage>
        <taxon>unclassified sequences</taxon>
        <taxon>metagenomes</taxon>
        <taxon>ecological metagenomes</taxon>
    </lineage>
</organism>
<dbReference type="EMBL" id="LAZR01003524">
    <property type="protein sequence ID" value="KKN17401.1"/>
    <property type="molecule type" value="Genomic_DNA"/>
</dbReference>
<feature type="transmembrane region" description="Helical" evidence="6">
    <location>
        <begin position="112"/>
        <end position="132"/>
    </location>
</feature>
<evidence type="ECO:0000256" key="2">
    <source>
        <dbReference type="ARBA" id="ARBA00022475"/>
    </source>
</evidence>
<feature type="transmembrane region" description="Helical" evidence="6">
    <location>
        <begin position="20"/>
        <end position="39"/>
    </location>
</feature>
<sequence length="186" mass="20192">MLRPMNIYDSIVAHMAEQDWIIPTLGRLLFAATLLMYFINSGLTKIGQGLYGILSPSVGAYVQILPKAFDAAGYDPSSLGTLQHIIVYAGILAEFVLPSLIVLGLFTRLAALGLIGFVIVQSLTDVLGHGQVDALGGWFDRFPDGTILDQRSFWVFVLLTLVIKGGGPFAVDRLAVLQTRRSQKAL</sequence>
<feature type="transmembrane region" description="Helical" evidence="6">
    <location>
        <begin position="85"/>
        <end position="105"/>
    </location>
</feature>
<dbReference type="InterPro" id="IPR032808">
    <property type="entry name" value="DoxX"/>
</dbReference>
<accession>A0A0F9QWA3</accession>
<dbReference type="Pfam" id="PF07681">
    <property type="entry name" value="DoxX"/>
    <property type="match status" value="1"/>
</dbReference>
<comment type="subcellular location">
    <subcellularLocation>
        <location evidence="1">Cell membrane</location>
        <topology evidence="1">Multi-pass membrane protein</topology>
    </subcellularLocation>
</comment>
<evidence type="ECO:0000256" key="1">
    <source>
        <dbReference type="ARBA" id="ARBA00004651"/>
    </source>
</evidence>
<evidence type="ECO:0008006" key="8">
    <source>
        <dbReference type="Google" id="ProtNLM"/>
    </source>
</evidence>
<proteinExistence type="predicted"/>
<evidence type="ECO:0000256" key="5">
    <source>
        <dbReference type="ARBA" id="ARBA00023136"/>
    </source>
</evidence>
<reference evidence="7" key="1">
    <citation type="journal article" date="2015" name="Nature">
        <title>Complex archaea that bridge the gap between prokaryotes and eukaryotes.</title>
        <authorList>
            <person name="Spang A."/>
            <person name="Saw J.H."/>
            <person name="Jorgensen S.L."/>
            <person name="Zaremba-Niedzwiedzka K."/>
            <person name="Martijn J."/>
            <person name="Lind A.E."/>
            <person name="van Eijk R."/>
            <person name="Schleper C."/>
            <person name="Guy L."/>
            <person name="Ettema T.J."/>
        </authorList>
    </citation>
    <scope>NUCLEOTIDE SEQUENCE</scope>
</reference>
<dbReference type="AlphaFoldDB" id="A0A0F9QWA3"/>
<dbReference type="InterPro" id="IPR051907">
    <property type="entry name" value="DoxX-like_oxidoreductase"/>
</dbReference>
<feature type="transmembrane region" description="Helical" evidence="6">
    <location>
        <begin position="152"/>
        <end position="171"/>
    </location>
</feature>
<dbReference type="GO" id="GO:0005886">
    <property type="term" value="C:plasma membrane"/>
    <property type="evidence" value="ECO:0007669"/>
    <property type="project" value="UniProtKB-SubCell"/>
</dbReference>
<keyword evidence="4 6" id="KW-1133">Transmembrane helix</keyword>
<feature type="transmembrane region" description="Helical" evidence="6">
    <location>
        <begin position="46"/>
        <end position="65"/>
    </location>
</feature>
<dbReference type="PANTHER" id="PTHR33452">
    <property type="entry name" value="OXIDOREDUCTASE CATD-RELATED"/>
    <property type="match status" value="1"/>
</dbReference>
<comment type="caution">
    <text evidence="7">The sequence shown here is derived from an EMBL/GenBank/DDBJ whole genome shotgun (WGS) entry which is preliminary data.</text>
</comment>
<evidence type="ECO:0000256" key="4">
    <source>
        <dbReference type="ARBA" id="ARBA00022989"/>
    </source>
</evidence>
<evidence type="ECO:0000313" key="7">
    <source>
        <dbReference type="EMBL" id="KKN17401.1"/>
    </source>
</evidence>
<name>A0A0F9QWA3_9ZZZZ</name>
<dbReference type="PANTHER" id="PTHR33452:SF1">
    <property type="entry name" value="INNER MEMBRANE PROTEIN YPHA-RELATED"/>
    <property type="match status" value="1"/>
</dbReference>
<keyword evidence="3 6" id="KW-0812">Transmembrane</keyword>
<evidence type="ECO:0000256" key="3">
    <source>
        <dbReference type="ARBA" id="ARBA00022692"/>
    </source>
</evidence>
<protein>
    <recommendedName>
        <fullName evidence="8">DoxX family protein</fullName>
    </recommendedName>
</protein>